<reference evidence="1" key="1">
    <citation type="submission" date="2023-03" db="EMBL/GenBank/DDBJ databases">
        <title>Massive genome expansion in bonnet fungi (Mycena s.s.) driven by repeated elements and novel gene families across ecological guilds.</title>
        <authorList>
            <consortium name="Lawrence Berkeley National Laboratory"/>
            <person name="Harder C.B."/>
            <person name="Miyauchi S."/>
            <person name="Viragh M."/>
            <person name="Kuo A."/>
            <person name="Thoen E."/>
            <person name="Andreopoulos B."/>
            <person name="Lu D."/>
            <person name="Skrede I."/>
            <person name="Drula E."/>
            <person name="Henrissat B."/>
            <person name="Morin E."/>
            <person name="Kohler A."/>
            <person name="Barry K."/>
            <person name="LaButti K."/>
            <person name="Morin E."/>
            <person name="Salamov A."/>
            <person name="Lipzen A."/>
            <person name="Mereny Z."/>
            <person name="Hegedus B."/>
            <person name="Baldrian P."/>
            <person name="Stursova M."/>
            <person name="Weitz H."/>
            <person name="Taylor A."/>
            <person name="Grigoriev I.V."/>
            <person name="Nagy L.G."/>
            <person name="Martin F."/>
            <person name="Kauserud H."/>
        </authorList>
    </citation>
    <scope>NUCLEOTIDE SEQUENCE</scope>
    <source>
        <strain evidence="1">CBHHK200</strain>
    </source>
</reference>
<protein>
    <submittedName>
        <fullName evidence="1">Uncharacterized protein</fullName>
    </submittedName>
</protein>
<sequence length="152" mass="15828">MVEAAVAAGRSLAFTGLATSSTSSSSSSLLITTTSRSAVRPLLLLPGLRLPLVVEAAARAVGWRNGVAAAAAAGTSRKLSAIARARSASSSESMVPNFSQFFFIFQTFSWCGLRVPSTSASHLRTNTTRGFSKKKKNPIAGIQLRASRLPSG</sequence>
<dbReference type="AlphaFoldDB" id="A0AAD6ST49"/>
<dbReference type="Proteomes" id="UP001218188">
    <property type="component" value="Unassembled WGS sequence"/>
</dbReference>
<comment type="caution">
    <text evidence="1">The sequence shown here is derived from an EMBL/GenBank/DDBJ whole genome shotgun (WGS) entry which is preliminary data.</text>
</comment>
<organism evidence="1 2">
    <name type="scientific">Mycena alexandri</name>
    <dbReference type="NCBI Taxonomy" id="1745969"/>
    <lineage>
        <taxon>Eukaryota</taxon>
        <taxon>Fungi</taxon>
        <taxon>Dikarya</taxon>
        <taxon>Basidiomycota</taxon>
        <taxon>Agaricomycotina</taxon>
        <taxon>Agaricomycetes</taxon>
        <taxon>Agaricomycetidae</taxon>
        <taxon>Agaricales</taxon>
        <taxon>Marasmiineae</taxon>
        <taxon>Mycenaceae</taxon>
        <taxon>Mycena</taxon>
    </lineage>
</organism>
<name>A0AAD6ST49_9AGAR</name>
<proteinExistence type="predicted"/>
<evidence type="ECO:0000313" key="2">
    <source>
        <dbReference type="Proteomes" id="UP001218188"/>
    </source>
</evidence>
<keyword evidence="2" id="KW-1185">Reference proteome</keyword>
<gene>
    <name evidence="1" type="ORF">C8F04DRAFT_1104345</name>
</gene>
<dbReference type="EMBL" id="JARJCM010000064">
    <property type="protein sequence ID" value="KAJ7033571.1"/>
    <property type="molecule type" value="Genomic_DNA"/>
</dbReference>
<accession>A0AAD6ST49</accession>
<evidence type="ECO:0000313" key="1">
    <source>
        <dbReference type="EMBL" id="KAJ7033571.1"/>
    </source>
</evidence>